<name>A0A2U2J3F1_9SPHN</name>
<dbReference type="AlphaFoldDB" id="A0A2U2J3F1"/>
<evidence type="ECO:0000256" key="1">
    <source>
        <dbReference type="ARBA" id="ARBA00010815"/>
    </source>
</evidence>
<dbReference type="PANTHER" id="PTHR43667">
    <property type="entry name" value="CYCLOPROPANE-FATTY-ACYL-PHOSPHOLIPID SYNTHASE"/>
    <property type="match status" value="1"/>
</dbReference>
<protein>
    <submittedName>
        <fullName evidence="6">SAM-dependent methyltransferase</fullName>
    </submittedName>
</protein>
<dbReference type="SUPFAM" id="SSF53335">
    <property type="entry name" value="S-adenosyl-L-methionine-dependent methyltransferases"/>
    <property type="match status" value="1"/>
</dbReference>
<dbReference type="PIRSF" id="PIRSF003085">
    <property type="entry name" value="CMAS"/>
    <property type="match status" value="1"/>
</dbReference>
<keyword evidence="2 6" id="KW-0489">Methyltransferase</keyword>
<keyword evidence="3 6" id="KW-0808">Transferase</keyword>
<evidence type="ECO:0000256" key="3">
    <source>
        <dbReference type="ARBA" id="ARBA00022679"/>
    </source>
</evidence>
<dbReference type="InterPro" id="IPR050723">
    <property type="entry name" value="CFA/CMAS"/>
</dbReference>
<evidence type="ECO:0000313" key="7">
    <source>
        <dbReference type="Proteomes" id="UP000245916"/>
    </source>
</evidence>
<dbReference type="Proteomes" id="UP000245916">
    <property type="component" value="Unassembled WGS sequence"/>
</dbReference>
<dbReference type="RefSeq" id="WP_109270940.1">
    <property type="nucleotide sequence ID" value="NZ_QFFF01000001.1"/>
</dbReference>
<proteinExistence type="inferred from homology"/>
<organism evidence="6 7">
    <name type="scientific">Allosphingosinicella humi</name>
    <dbReference type="NCBI Taxonomy" id="2068657"/>
    <lineage>
        <taxon>Bacteria</taxon>
        <taxon>Pseudomonadati</taxon>
        <taxon>Pseudomonadota</taxon>
        <taxon>Alphaproteobacteria</taxon>
        <taxon>Sphingomonadales</taxon>
        <taxon>Sphingomonadaceae</taxon>
        <taxon>Allosphingosinicella</taxon>
    </lineage>
</organism>
<dbReference type="Pfam" id="PF02353">
    <property type="entry name" value="CMAS"/>
    <property type="match status" value="1"/>
</dbReference>
<accession>A0A2U2J3F1</accession>
<gene>
    <name evidence="6" type="ORF">DF286_07940</name>
</gene>
<dbReference type="CDD" id="cd02440">
    <property type="entry name" value="AdoMet_MTases"/>
    <property type="match status" value="1"/>
</dbReference>
<sequence>MWLLAKLLARVVKRGELLVIDHDGREYRFGVPDPERRRVVVRLTDRRAALDIARDPRLGGGEAYMNGRLVMVEGEILDLLDLFRSNAPWGRGRGDGGVKKSGSRLLARLDRLNWQQRSKQNVAHHYDLSDRLYDLFLDADRQYSCAYFTDPGNSLDQAQADKKAHIASKLYLQPGQRVLDIGCGWGGMALYLNRVADVDVLGITLSEEQLKVARRRAEEAGVAERVKFELIDYRDIDGTFDRIVSVGMFEHVGPPHYRTFFRQCRSLLKPDGVMLLHTIGRMGEPGVTDAWTRKYIFPGGYIPALSEIVRASERTKLILADVETLRLHYAYTGEHWYRRVTEKRDEIVTLYDERFFRMWQFYLAGVVVTFRYGGMVNYQLQYIRDRHALPITRDYMAEAEDRYRAVAPTSARARLRPAESELAE</sequence>
<evidence type="ECO:0000256" key="5">
    <source>
        <dbReference type="ARBA" id="ARBA00023098"/>
    </source>
</evidence>
<dbReference type="GO" id="GO:0032259">
    <property type="term" value="P:methylation"/>
    <property type="evidence" value="ECO:0007669"/>
    <property type="project" value="UniProtKB-KW"/>
</dbReference>
<dbReference type="GO" id="GO:0008168">
    <property type="term" value="F:methyltransferase activity"/>
    <property type="evidence" value="ECO:0007669"/>
    <property type="project" value="UniProtKB-KW"/>
</dbReference>
<dbReference type="Gene3D" id="3.40.50.150">
    <property type="entry name" value="Vaccinia Virus protein VP39"/>
    <property type="match status" value="1"/>
</dbReference>
<comment type="similarity">
    <text evidence="1">Belongs to the CFA/CMAS family.</text>
</comment>
<dbReference type="OrthoDB" id="9782855at2"/>
<dbReference type="GO" id="GO:0008610">
    <property type="term" value="P:lipid biosynthetic process"/>
    <property type="evidence" value="ECO:0007669"/>
    <property type="project" value="InterPro"/>
</dbReference>
<evidence type="ECO:0000313" key="6">
    <source>
        <dbReference type="EMBL" id="PWG02801.1"/>
    </source>
</evidence>
<dbReference type="InterPro" id="IPR029063">
    <property type="entry name" value="SAM-dependent_MTases_sf"/>
</dbReference>
<evidence type="ECO:0000256" key="2">
    <source>
        <dbReference type="ARBA" id="ARBA00022603"/>
    </source>
</evidence>
<dbReference type="PANTHER" id="PTHR43667:SF1">
    <property type="entry name" value="CYCLOPROPANE-FATTY-ACYL-PHOSPHOLIPID SYNTHASE"/>
    <property type="match status" value="1"/>
</dbReference>
<keyword evidence="4" id="KW-0949">S-adenosyl-L-methionine</keyword>
<comment type="caution">
    <text evidence="6">The sequence shown here is derived from an EMBL/GenBank/DDBJ whole genome shotgun (WGS) entry which is preliminary data.</text>
</comment>
<reference evidence="6 7" key="1">
    <citation type="submission" date="2018-05" db="EMBL/GenBank/DDBJ databases">
        <title>Genome of Sphingosinicella humi QZX222.</title>
        <authorList>
            <person name="Qiao Z."/>
            <person name="Wang G."/>
        </authorList>
    </citation>
    <scope>NUCLEOTIDE SEQUENCE [LARGE SCALE GENOMIC DNA]</scope>
    <source>
        <strain evidence="6 7">QZX222</strain>
    </source>
</reference>
<evidence type="ECO:0000256" key="4">
    <source>
        <dbReference type="ARBA" id="ARBA00022691"/>
    </source>
</evidence>
<keyword evidence="5" id="KW-0443">Lipid metabolism</keyword>
<keyword evidence="7" id="KW-1185">Reference proteome</keyword>
<dbReference type="InterPro" id="IPR003333">
    <property type="entry name" value="CMAS"/>
</dbReference>
<dbReference type="EMBL" id="QFFF01000001">
    <property type="protein sequence ID" value="PWG02801.1"/>
    <property type="molecule type" value="Genomic_DNA"/>
</dbReference>